<dbReference type="EMBL" id="JAEPQZ010000012">
    <property type="protein sequence ID" value="KAG2175040.1"/>
    <property type="molecule type" value="Genomic_DNA"/>
</dbReference>
<dbReference type="PANTHER" id="PTHR46910">
    <property type="entry name" value="TRANSCRIPTION FACTOR PDR1"/>
    <property type="match status" value="1"/>
</dbReference>
<dbReference type="GO" id="GO:0000981">
    <property type="term" value="F:DNA-binding transcription factor activity, RNA polymerase II-specific"/>
    <property type="evidence" value="ECO:0007669"/>
    <property type="project" value="InterPro"/>
</dbReference>
<keyword evidence="3" id="KW-0238">DNA-binding</keyword>
<name>A0A8H7U9V4_MORIS</name>
<evidence type="ECO:0000256" key="2">
    <source>
        <dbReference type="ARBA" id="ARBA00022723"/>
    </source>
</evidence>
<dbReference type="AlphaFoldDB" id="A0A8H7U9V4"/>
<accession>A0A8H7U9V4</accession>
<evidence type="ECO:0000256" key="3">
    <source>
        <dbReference type="ARBA" id="ARBA00023125"/>
    </source>
</evidence>
<evidence type="ECO:0000313" key="7">
    <source>
        <dbReference type="Proteomes" id="UP000654370"/>
    </source>
</evidence>
<protein>
    <recommendedName>
        <fullName evidence="5">Zn(2)-C6 fungal-type domain-containing protein</fullName>
    </recommendedName>
</protein>
<proteinExistence type="predicted"/>
<dbReference type="Proteomes" id="UP000654370">
    <property type="component" value="Unassembled WGS sequence"/>
</dbReference>
<sequence length="132" mass="14758">MSAAETSTTKAHSNDPDAVVTVEASKSTSLTKRAKTTRACDECRKRKVKCDGAQPCQRCSKNDIQCVFAKLPPKRGPPKQYVEVLETRLRLIEKALMEIDGSKQFMGQDVKAEPNEAEWLFPQVAEESEQQE</sequence>
<dbReference type="CDD" id="cd00067">
    <property type="entry name" value="GAL4"/>
    <property type="match status" value="1"/>
</dbReference>
<evidence type="ECO:0000256" key="1">
    <source>
        <dbReference type="ARBA" id="ARBA00004123"/>
    </source>
</evidence>
<evidence type="ECO:0000313" key="6">
    <source>
        <dbReference type="EMBL" id="KAG2175040.1"/>
    </source>
</evidence>
<reference evidence="6" key="1">
    <citation type="submission" date="2020-12" db="EMBL/GenBank/DDBJ databases">
        <title>Metabolic potential, ecology and presence of endohyphal bacteria is reflected in genomic diversity of Mucoromycotina.</title>
        <authorList>
            <person name="Muszewska A."/>
            <person name="Okrasinska A."/>
            <person name="Steczkiewicz K."/>
            <person name="Drgas O."/>
            <person name="Orlowska M."/>
            <person name="Perlinska-Lenart U."/>
            <person name="Aleksandrzak-Piekarczyk T."/>
            <person name="Szatraj K."/>
            <person name="Zielenkiewicz U."/>
            <person name="Pilsyk S."/>
            <person name="Malc E."/>
            <person name="Mieczkowski P."/>
            <person name="Kruszewska J.S."/>
            <person name="Biernat P."/>
            <person name="Pawlowska J."/>
        </authorList>
    </citation>
    <scope>NUCLEOTIDE SEQUENCE</scope>
    <source>
        <strain evidence="6">WA0000067209</strain>
    </source>
</reference>
<dbReference type="GO" id="GO:0008270">
    <property type="term" value="F:zinc ion binding"/>
    <property type="evidence" value="ECO:0007669"/>
    <property type="project" value="InterPro"/>
</dbReference>
<dbReference type="InterPro" id="IPR036864">
    <property type="entry name" value="Zn2-C6_fun-type_DNA-bd_sf"/>
</dbReference>
<dbReference type="GO" id="GO:0003677">
    <property type="term" value="F:DNA binding"/>
    <property type="evidence" value="ECO:0007669"/>
    <property type="project" value="UniProtKB-KW"/>
</dbReference>
<evidence type="ECO:0000259" key="5">
    <source>
        <dbReference type="PROSITE" id="PS50048"/>
    </source>
</evidence>
<dbReference type="OrthoDB" id="2123952at2759"/>
<dbReference type="InterPro" id="IPR001138">
    <property type="entry name" value="Zn2Cys6_DnaBD"/>
</dbReference>
<dbReference type="PROSITE" id="PS00463">
    <property type="entry name" value="ZN2_CY6_FUNGAL_1"/>
    <property type="match status" value="1"/>
</dbReference>
<dbReference type="InterPro" id="IPR020448">
    <property type="entry name" value="Maltose_ferment_reg_DNA-bd"/>
</dbReference>
<feature type="domain" description="Zn(2)-C6 fungal-type" evidence="5">
    <location>
        <begin position="39"/>
        <end position="68"/>
    </location>
</feature>
<gene>
    <name evidence="6" type="ORF">INT43_006102</name>
</gene>
<feature type="non-terminal residue" evidence="6">
    <location>
        <position position="1"/>
    </location>
</feature>
<keyword evidence="4" id="KW-0539">Nucleus</keyword>
<dbReference type="SMART" id="SM00066">
    <property type="entry name" value="GAL4"/>
    <property type="match status" value="1"/>
</dbReference>
<evidence type="ECO:0000256" key="4">
    <source>
        <dbReference type="ARBA" id="ARBA00023242"/>
    </source>
</evidence>
<comment type="caution">
    <text evidence="6">The sequence shown here is derived from an EMBL/GenBank/DDBJ whole genome shotgun (WGS) entry which is preliminary data.</text>
</comment>
<dbReference type="InterPro" id="IPR050987">
    <property type="entry name" value="AtrR-like"/>
</dbReference>
<dbReference type="PROSITE" id="PS50048">
    <property type="entry name" value="ZN2_CY6_FUNGAL_2"/>
    <property type="match status" value="1"/>
</dbReference>
<dbReference type="Pfam" id="PF00172">
    <property type="entry name" value="Zn_clus"/>
    <property type="match status" value="1"/>
</dbReference>
<dbReference type="PRINTS" id="PR00054">
    <property type="entry name" value="FUNGALZNCYS"/>
</dbReference>
<keyword evidence="2" id="KW-0479">Metal-binding</keyword>
<comment type="subcellular location">
    <subcellularLocation>
        <location evidence="1">Nucleus</location>
    </subcellularLocation>
</comment>
<dbReference type="GO" id="GO:0005634">
    <property type="term" value="C:nucleus"/>
    <property type="evidence" value="ECO:0007669"/>
    <property type="project" value="UniProtKB-SubCell"/>
</dbReference>
<dbReference type="Gene3D" id="4.10.240.10">
    <property type="entry name" value="Zn(2)-C6 fungal-type DNA-binding domain"/>
    <property type="match status" value="1"/>
</dbReference>
<dbReference type="PANTHER" id="PTHR46910:SF3">
    <property type="entry name" value="HALOTOLERANCE PROTEIN 9-RELATED"/>
    <property type="match status" value="1"/>
</dbReference>
<keyword evidence="7" id="KW-1185">Reference proteome</keyword>
<organism evidence="6 7">
    <name type="scientific">Mortierella isabellina</name>
    <name type="common">Filamentous fungus</name>
    <name type="synonym">Umbelopsis isabellina</name>
    <dbReference type="NCBI Taxonomy" id="91625"/>
    <lineage>
        <taxon>Eukaryota</taxon>
        <taxon>Fungi</taxon>
        <taxon>Fungi incertae sedis</taxon>
        <taxon>Mucoromycota</taxon>
        <taxon>Mucoromycotina</taxon>
        <taxon>Umbelopsidomycetes</taxon>
        <taxon>Umbelopsidales</taxon>
        <taxon>Umbelopsidaceae</taxon>
        <taxon>Umbelopsis</taxon>
    </lineage>
</organism>
<dbReference type="SUPFAM" id="SSF57701">
    <property type="entry name" value="Zn2/Cys6 DNA-binding domain"/>
    <property type="match status" value="1"/>
</dbReference>